<comment type="similarity">
    <text evidence="2">Belongs to the dUTPase family.</text>
</comment>
<dbReference type="GO" id="GO:0004170">
    <property type="term" value="F:dUTP diphosphatase activity"/>
    <property type="evidence" value="ECO:0007669"/>
    <property type="project" value="UniProtKB-EC"/>
</dbReference>
<keyword evidence="8" id="KW-1185">Reference proteome</keyword>
<evidence type="ECO:0000256" key="4">
    <source>
        <dbReference type="ARBA" id="ARBA00022801"/>
    </source>
</evidence>
<organism evidence="7 8">
    <name type="scientific">Zingiber officinale</name>
    <name type="common">Ginger</name>
    <name type="synonym">Amomum zingiber</name>
    <dbReference type="NCBI Taxonomy" id="94328"/>
    <lineage>
        <taxon>Eukaryota</taxon>
        <taxon>Viridiplantae</taxon>
        <taxon>Streptophyta</taxon>
        <taxon>Embryophyta</taxon>
        <taxon>Tracheophyta</taxon>
        <taxon>Spermatophyta</taxon>
        <taxon>Magnoliopsida</taxon>
        <taxon>Liliopsida</taxon>
        <taxon>Zingiberales</taxon>
        <taxon>Zingiberaceae</taxon>
        <taxon>Zingiber</taxon>
    </lineage>
</organism>
<dbReference type="AlphaFoldDB" id="A0A8J5G3B8"/>
<dbReference type="Proteomes" id="UP000734854">
    <property type="component" value="Unassembled WGS sequence"/>
</dbReference>
<dbReference type="GO" id="GO:0000287">
    <property type="term" value="F:magnesium ion binding"/>
    <property type="evidence" value="ECO:0007669"/>
    <property type="project" value="InterPro"/>
</dbReference>
<keyword evidence="5" id="KW-0546">Nucleotide metabolism</keyword>
<dbReference type="PANTHER" id="PTHR11241">
    <property type="entry name" value="DEOXYURIDINE 5'-TRIPHOSPHATE NUCLEOTIDOHYDROLASE"/>
    <property type="match status" value="1"/>
</dbReference>
<dbReference type="NCBIfam" id="TIGR00576">
    <property type="entry name" value="dut"/>
    <property type="match status" value="1"/>
</dbReference>
<gene>
    <name evidence="7" type="ORF">ZIOFF_038782</name>
</gene>
<comment type="caution">
    <text evidence="7">The sequence shown here is derived from an EMBL/GenBank/DDBJ whole genome shotgun (WGS) entry which is preliminary data.</text>
</comment>
<keyword evidence="4" id="KW-0378">Hydrolase</keyword>
<dbReference type="GO" id="GO:0046081">
    <property type="term" value="P:dUTP catabolic process"/>
    <property type="evidence" value="ECO:0007669"/>
    <property type="project" value="InterPro"/>
</dbReference>
<dbReference type="InterPro" id="IPR033704">
    <property type="entry name" value="dUTPase_trimeric"/>
</dbReference>
<evidence type="ECO:0000256" key="2">
    <source>
        <dbReference type="ARBA" id="ARBA00006581"/>
    </source>
</evidence>
<dbReference type="CDD" id="cd07557">
    <property type="entry name" value="trimeric_dUTPase"/>
    <property type="match status" value="1"/>
</dbReference>
<proteinExistence type="inferred from homology"/>
<dbReference type="Pfam" id="PF00692">
    <property type="entry name" value="dUTPase"/>
    <property type="match status" value="1"/>
</dbReference>
<dbReference type="InterPro" id="IPR036157">
    <property type="entry name" value="dUTPase-like_sf"/>
</dbReference>
<dbReference type="InterPro" id="IPR029054">
    <property type="entry name" value="dUTPase-like"/>
</dbReference>
<dbReference type="EMBL" id="JACMSC010000011">
    <property type="protein sequence ID" value="KAG6499026.1"/>
    <property type="molecule type" value="Genomic_DNA"/>
</dbReference>
<evidence type="ECO:0000256" key="3">
    <source>
        <dbReference type="ARBA" id="ARBA00012379"/>
    </source>
</evidence>
<accession>A0A8J5G3B8</accession>
<dbReference type="SUPFAM" id="SSF51283">
    <property type="entry name" value="dUTPase-like"/>
    <property type="match status" value="1"/>
</dbReference>
<dbReference type="InterPro" id="IPR008181">
    <property type="entry name" value="dUTPase"/>
</dbReference>
<evidence type="ECO:0000313" key="7">
    <source>
        <dbReference type="EMBL" id="KAG6499026.1"/>
    </source>
</evidence>
<dbReference type="GO" id="GO:0006226">
    <property type="term" value="P:dUMP biosynthetic process"/>
    <property type="evidence" value="ECO:0007669"/>
    <property type="project" value="UniProtKB-UniPathway"/>
</dbReference>
<dbReference type="NCBIfam" id="NF001862">
    <property type="entry name" value="PRK00601.1"/>
    <property type="match status" value="1"/>
</dbReference>
<comment type="pathway">
    <text evidence="1">Pyrimidine metabolism; dUMP biosynthesis; dUMP from dCTP (dUTP route): step 2/2.</text>
</comment>
<dbReference type="UniPathway" id="UPA00610">
    <property type="reaction ID" value="UER00666"/>
</dbReference>
<name>A0A8J5G3B8_ZINOF</name>
<evidence type="ECO:0000256" key="1">
    <source>
        <dbReference type="ARBA" id="ARBA00005142"/>
    </source>
</evidence>
<evidence type="ECO:0000313" key="8">
    <source>
        <dbReference type="Proteomes" id="UP000734854"/>
    </source>
</evidence>
<sequence>MVGRPGLSSHYGNRFDSRNIQISVLTRGYDQWRNEETNLLITRGMVGRLSNAPNIGFAYEIQGVVDYLASHGVNALPGRRYPTTPLLGLDWVIRPTQVCIPMQPMEVNSRNLMDGRVSISFSNYTTARGLTPNDEEQEELIVVLIQINYEEDFAMPTEQQLAINTNLDPRQMAPDKEDVLLIHLLTKIAKMPKRKSSGAVGFDLAADKTIFIKPRGCALIPTGLNLEIPWGAYGRIATRSSAAWDLGLDVGVGVIDSDYRGEVQIMTFNHIDKQVTITKGMTIAQIIFEKILLPNVYQVPQLSTTTRGIEGFGSTNTPSSNKTKPKDIKGAIWETLGEPSDDDTSTKQHRLKWVPKEKHVISMFLEEPQSSMRKPQKDLVGTTSPWATVPRSKELYVDTLDEDEELSYI</sequence>
<evidence type="ECO:0000256" key="5">
    <source>
        <dbReference type="ARBA" id="ARBA00023080"/>
    </source>
</evidence>
<evidence type="ECO:0000259" key="6">
    <source>
        <dbReference type="Pfam" id="PF00692"/>
    </source>
</evidence>
<feature type="domain" description="dUTPase-like" evidence="6">
    <location>
        <begin position="189"/>
        <end position="315"/>
    </location>
</feature>
<dbReference type="PANTHER" id="PTHR11241:SF0">
    <property type="entry name" value="DEOXYURIDINE 5'-TRIPHOSPHATE NUCLEOTIDOHYDROLASE"/>
    <property type="match status" value="1"/>
</dbReference>
<dbReference type="Gene3D" id="2.70.40.10">
    <property type="match status" value="1"/>
</dbReference>
<reference evidence="7 8" key="1">
    <citation type="submission" date="2020-08" db="EMBL/GenBank/DDBJ databases">
        <title>Plant Genome Project.</title>
        <authorList>
            <person name="Zhang R.-G."/>
        </authorList>
    </citation>
    <scope>NUCLEOTIDE SEQUENCE [LARGE SCALE GENOMIC DNA]</scope>
    <source>
        <tissue evidence="7">Rhizome</tissue>
    </source>
</reference>
<protein>
    <recommendedName>
        <fullName evidence="3">dUTP diphosphatase</fullName>
        <ecNumber evidence="3">3.6.1.23</ecNumber>
    </recommendedName>
</protein>
<dbReference type="EC" id="3.6.1.23" evidence="3"/>